<proteinExistence type="predicted"/>
<accession>A0AAV4A5K4</accession>
<dbReference type="Proteomes" id="UP000735302">
    <property type="component" value="Unassembled WGS sequence"/>
</dbReference>
<organism evidence="1 2">
    <name type="scientific">Plakobranchus ocellatus</name>
    <dbReference type="NCBI Taxonomy" id="259542"/>
    <lineage>
        <taxon>Eukaryota</taxon>
        <taxon>Metazoa</taxon>
        <taxon>Spiralia</taxon>
        <taxon>Lophotrochozoa</taxon>
        <taxon>Mollusca</taxon>
        <taxon>Gastropoda</taxon>
        <taxon>Heterobranchia</taxon>
        <taxon>Euthyneura</taxon>
        <taxon>Panpulmonata</taxon>
        <taxon>Sacoglossa</taxon>
        <taxon>Placobranchoidea</taxon>
        <taxon>Plakobranchidae</taxon>
        <taxon>Plakobranchus</taxon>
    </lineage>
</organism>
<reference evidence="1 2" key="1">
    <citation type="journal article" date="2021" name="Elife">
        <title>Chloroplast acquisition without the gene transfer in kleptoplastic sea slugs, Plakobranchus ocellatus.</title>
        <authorList>
            <person name="Maeda T."/>
            <person name="Takahashi S."/>
            <person name="Yoshida T."/>
            <person name="Shimamura S."/>
            <person name="Takaki Y."/>
            <person name="Nagai Y."/>
            <person name="Toyoda A."/>
            <person name="Suzuki Y."/>
            <person name="Arimoto A."/>
            <person name="Ishii H."/>
            <person name="Satoh N."/>
            <person name="Nishiyama T."/>
            <person name="Hasebe M."/>
            <person name="Maruyama T."/>
            <person name="Minagawa J."/>
            <person name="Obokata J."/>
            <person name="Shigenobu S."/>
        </authorList>
    </citation>
    <scope>NUCLEOTIDE SEQUENCE [LARGE SCALE GENOMIC DNA]</scope>
</reference>
<dbReference type="AlphaFoldDB" id="A0AAV4A5K4"/>
<evidence type="ECO:0000313" key="1">
    <source>
        <dbReference type="EMBL" id="GFO01903.1"/>
    </source>
</evidence>
<sequence length="86" mass="9500">MANRNQCINSERAVKALFENLDHETSDESSCYDSSDDDPDYFPNKEEEVLGDTDVWHLVGVVPDQTAVLGVVPGEGNNPRTDCART</sequence>
<gene>
    <name evidence="1" type="ORF">PoB_002840800</name>
</gene>
<keyword evidence="2" id="KW-1185">Reference proteome</keyword>
<name>A0AAV4A5K4_9GAST</name>
<protein>
    <submittedName>
        <fullName evidence="1">Uncharacterized protein</fullName>
    </submittedName>
</protein>
<comment type="caution">
    <text evidence="1">The sequence shown here is derived from an EMBL/GenBank/DDBJ whole genome shotgun (WGS) entry which is preliminary data.</text>
</comment>
<evidence type="ECO:0000313" key="2">
    <source>
        <dbReference type="Proteomes" id="UP000735302"/>
    </source>
</evidence>
<dbReference type="EMBL" id="BLXT01003551">
    <property type="protein sequence ID" value="GFO01903.1"/>
    <property type="molecule type" value="Genomic_DNA"/>
</dbReference>